<keyword evidence="4" id="KW-0479">Metal-binding</keyword>
<protein>
    <submittedName>
        <fullName evidence="13">Zinc finger protein ZIC 2</fullName>
    </submittedName>
</protein>
<evidence type="ECO:0000256" key="5">
    <source>
        <dbReference type="ARBA" id="ARBA00022737"/>
    </source>
</evidence>
<evidence type="ECO:0000256" key="1">
    <source>
        <dbReference type="ARBA" id="ARBA00004123"/>
    </source>
</evidence>
<feature type="compositionally biased region" description="Low complexity" evidence="11">
    <location>
        <begin position="898"/>
        <end position="911"/>
    </location>
</feature>
<feature type="domain" description="C2H2-type" evidence="12">
    <location>
        <begin position="444"/>
        <end position="473"/>
    </location>
</feature>
<dbReference type="PROSITE" id="PS50157">
    <property type="entry name" value="ZINC_FINGER_C2H2_2"/>
    <property type="match status" value="4"/>
</dbReference>
<comment type="subcellular location">
    <subcellularLocation>
        <location evidence="1">Nucleus</location>
    </subcellularLocation>
</comment>
<feature type="region of interest" description="Disordered" evidence="11">
    <location>
        <begin position="610"/>
        <end position="655"/>
    </location>
</feature>
<feature type="domain" description="C2H2-type" evidence="12">
    <location>
        <begin position="416"/>
        <end position="443"/>
    </location>
</feature>
<dbReference type="EMBL" id="SUNJ01000885">
    <property type="protein sequence ID" value="TPP67256.1"/>
    <property type="molecule type" value="Genomic_DNA"/>
</dbReference>
<dbReference type="FunFam" id="3.30.160.60:FF:000031">
    <property type="entry name" value="GLI family zinc finger 3"/>
    <property type="match status" value="1"/>
</dbReference>
<dbReference type="GO" id="GO:0000978">
    <property type="term" value="F:RNA polymerase II cis-regulatory region sequence-specific DNA binding"/>
    <property type="evidence" value="ECO:0007669"/>
    <property type="project" value="TreeGrafter"/>
</dbReference>
<feature type="compositionally biased region" description="Basic and acidic residues" evidence="11">
    <location>
        <begin position="619"/>
        <end position="635"/>
    </location>
</feature>
<dbReference type="AlphaFoldDB" id="A0A504Z3E2"/>
<feature type="compositionally biased region" description="Low complexity" evidence="11">
    <location>
        <begin position="1"/>
        <end position="13"/>
    </location>
</feature>
<dbReference type="OrthoDB" id="3214149at2759"/>
<keyword evidence="6 10" id="KW-0863">Zinc-finger</keyword>
<evidence type="ECO:0000256" key="7">
    <source>
        <dbReference type="ARBA" id="ARBA00022833"/>
    </source>
</evidence>
<dbReference type="SUPFAM" id="SSF57667">
    <property type="entry name" value="beta-beta-alpha zinc fingers"/>
    <property type="match status" value="2"/>
</dbReference>
<evidence type="ECO:0000259" key="12">
    <source>
        <dbReference type="PROSITE" id="PS50157"/>
    </source>
</evidence>
<evidence type="ECO:0000256" key="6">
    <source>
        <dbReference type="ARBA" id="ARBA00022771"/>
    </source>
</evidence>
<dbReference type="GO" id="GO:0008270">
    <property type="term" value="F:zinc ion binding"/>
    <property type="evidence" value="ECO:0007669"/>
    <property type="project" value="UniProtKB-KW"/>
</dbReference>
<sequence>MHVHLSPSVSAGSGISGGSQRRAVVGPSSSTALAYTLYSSYTNDSLCPRSEQHGIDTHRRIISQTHQAQYQTTGLSNNYTSNTVNDSTLGRSNVSTVVTNHNDALGDLSSGYPAATVAAATAATYGNPSGRIAYPPSTAYVPSVCSSDAVTSAPMSSLYSIPYNTSHSHRSGSDLPTTQTFPSSQSTNRRLPFDISQSWYQSSNLPVNPTPNGLSNEPQFLSQPSGLHNYCYWGGPANPYDNCSQSHTAQLYRYLQDRQANAYGLSKSTGVGAVPASAAAVAAAAVLHQEHNRVACLNSGYPRCGPSGCNSTDGMPSAIFPHDSSSRLGSRVHSGSTASVTTTSIPIHDEIVSMNRSVNNVGELLYCQWVDPVPLVPNAPRKPCNKVFDSVSEIVNHITLEHVGGPEQLDHTCYWLDCTRDGRPFKAKYKLVNHIRVHTGEKPFPCPFPGCMKVFARSENLKIHKRTHTGEKPFICEFEGCDRRFANSSDRKKHMHVHMNDKPYNCRFKGCDKSYTHPSSLRKHLRVHYLSPNGSQTDMEPPSPESEQMTTMDGSGSCLLSGQFDSDRLSRSGMIPGTEEGSKQRIPESNLPIKPNYLCRTESIDYVGLPDGKARKRSRDQTAFDLSDGRQDLGRKSRKRRCSPKPDYYFGEMDSNKQSETGKTVILSNGIDTTTNRGPTNRSLMDPGYTTSNREQMDNYRPPFSLPLCLAQVQSVYTQGIQAFASHSTGRSFDPGSSFSSIRMSPSGSRLNTLYNRQATDLPLNTKPRSHINRGEFDTTFYNPYGYLNSNYSQGTTNLYSQSTDASKMPVEASDAHSETSLALAMRCCPNSNVNTHSSSIYQTLLQSDTAFQHNTNHSLTGSIGSSCDVSSQLVSMFPMASTDGLNGPRNSDLTGPSISHHSSSTDSDLDTNSLLLKVGPPSPTYLGPTTAVQSVKPQTSVFEASLTRFLSSVDNDQQPSGKLSPSPFEISRDGAANGTNIATAAALAASRWFPHAAAAAVAVNYFDWGINSTPIDDNDTTRTETNVNDRNWDKISVLKPDNSDDSQNGPSKTGGVIVSENKVNLETNTDETGNPTGTLLRELSSSSSLFYPVQRCANISQSSLVSSSSLTPLNIPHPLNGCGSLQAT</sequence>
<feature type="compositionally biased region" description="Polar residues" evidence="11">
    <location>
        <begin position="545"/>
        <end position="564"/>
    </location>
</feature>
<feature type="region of interest" description="Disordered" evidence="11">
    <location>
        <begin position="531"/>
        <end position="593"/>
    </location>
</feature>
<feature type="region of interest" description="Disordered" evidence="11">
    <location>
        <begin position="881"/>
        <end position="911"/>
    </location>
</feature>
<dbReference type="InterPro" id="IPR041643">
    <property type="entry name" value="Znf_ZIC"/>
</dbReference>
<feature type="region of interest" description="Disordered" evidence="11">
    <location>
        <begin position="1036"/>
        <end position="1059"/>
    </location>
</feature>
<dbReference type="FunFam" id="3.30.160.60:FF:000035">
    <property type="entry name" value="Zinc finger protein ZIC 1"/>
    <property type="match status" value="1"/>
</dbReference>
<keyword evidence="5" id="KW-0677">Repeat</keyword>
<evidence type="ECO:0000313" key="14">
    <source>
        <dbReference type="Proteomes" id="UP000316759"/>
    </source>
</evidence>
<dbReference type="Gene3D" id="3.30.160.60">
    <property type="entry name" value="Classic Zinc Finger"/>
    <property type="match status" value="4"/>
</dbReference>
<dbReference type="GO" id="GO:0005634">
    <property type="term" value="C:nucleus"/>
    <property type="evidence" value="ECO:0007669"/>
    <property type="project" value="UniProtKB-SubCell"/>
</dbReference>
<dbReference type="GO" id="GO:0000981">
    <property type="term" value="F:DNA-binding transcription factor activity, RNA polymerase II-specific"/>
    <property type="evidence" value="ECO:0007669"/>
    <property type="project" value="TreeGrafter"/>
</dbReference>
<keyword evidence="8" id="KW-0238">DNA-binding</keyword>
<organism evidence="13 14">
    <name type="scientific">Fasciola gigantica</name>
    <name type="common">Giant liver fluke</name>
    <dbReference type="NCBI Taxonomy" id="46835"/>
    <lineage>
        <taxon>Eukaryota</taxon>
        <taxon>Metazoa</taxon>
        <taxon>Spiralia</taxon>
        <taxon>Lophotrochozoa</taxon>
        <taxon>Platyhelminthes</taxon>
        <taxon>Trematoda</taxon>
        <taxon>Digenea</taxon>
        <taxon>Plagiorchiida</taxon>
        <taxon>Echinostomata</taxon>
        <taxon>Echinostomatoidea</taxon>
        <taxon>Fasciolidae</taxon>
        <taxon>Fasciola</taxon>
    </lineage>
</organism>
<dbReference type="STRING" id="46835.A0A504Z3E2"/>
<dbReference type="InterPro" id="IPR036236">
    <property type="entry name" value="Znf_C2H2_sf"/>
</dbReference>
<dbReference type="PANTHER" id="PTHR45718">
    <property type="entry name" value="TRANSCRIPTIONAL ACTIVATOR CUBITUS INTERRUPTUS"/>
    <property type="match status" value="1"/>
</dbReference>
<dbReference type="InterPro" id="IPR013087">
    <property type="entry name" value="Znf_C2H2_type"/>
</dbReference>
<comment type="similarity">
    <text evidence="2">Belongs to the GLI C2H2-type zinc-finger protein family.</text>
</comment>
<dbReference type="PANTHER" id="PTHR45718:SF4">
    <property type="entry name" value="TRANSCRIPTIONAL ACTIVATOR CUBITUS INTERRUPTUS"/>
    <property type="match status" value="1"/>
</dbReference>
<evidence type="ECO:0000256" key="3">
    <source>
        <dbReference type="ARBA" id="ARBA00022473"/>
    </source>
</evidence>
<feature type="region of interest" description="Disordered" evidence="11">
    <location>
        <begin position="166"/>
        <end position="188"/>
    </location>
</feature>
<dbReference type="SMART" id="SM00355">
    <property type="entry name" value="ZnF_C2H2"/>
    <property type="match status" value="5"/>
</dbReference>
<proteinExistence type="inferred from homology"/>
<dbReference type="Pfam" id="PF23561">
    <property type="entry name" value="zf-C2H2_15"/>
    <property type="match status" value="1"/>
</dbReference>
<keyword evidence="3" id="KW-0217">Developmental protein</keyword>
<dbReference type="Proteomes" id="UP000316759">
    <property type="component" value="Unassembled WGS sequence"/>
</dbReference>
<dbReference type="InterPro" id="IPR043359">
    <property type="entry name" value="GLI-like"/>
</dbReference>
<evidence type="ECO:0000256" key="8">
    <source>
        <dbReference type="ARBA" id="ARBA00023125"/>
    </source>
</evidence>
<evidence type="ECO:0000256" key="10">
    <source>
        <dbReference type="PROSITE-ProRule" id="PRU00042"/>
    </source>
</evidence>
<evidence type="ECO:0000256" key="4">
    <source>
        <dbReference type="ARBA" id="ARBA00022723"/>
    </source>
</evidence>
<feature type="domain" description="C2H2-type" evidence="12">
    <location>
        <begin position="474"/>
        <end position="503"/>
    </location>
</feature>
<feature type="domain" description="C2H2-type" evidence="12">
    <location>
        <begin position="504"/>
        <end position="528"/>
    </location>
</feature>
<reference evidence="13 14" key="1">
    <citation type="submission" date="2019-04" db="EMBL/GenBank/DDBJ databases">
        <title>Annotation for the trematode Fasciola gigantica.</title>
        <authorList>
            <person name="Choi Y.-J."/>
        </authorList>
    </citation>
    <scope>NUCLEOTIDE SEQUENCE [LARGE SCALE GENOMIC DNA]</scope>
    <source>
        <strain evidence="13">Uganda_cow_1</strain>
    </source>
</reference>
<gene>
    <name evidence="13" type="ORF">FGIG_03123</name>
</gene>
<dbReference type="PROSITE" id="PS00028">
    <property type="entry name" value="ZINC_FINGER_C2H2_1"/>
    <property type="match status" value="3"/>
</dbReference>
<evidence type="ECO:0000313" key="13">
    <source>
        <dbReference type="EMBL" id="TPP67256.1"/>
    </source>
</evidence>
<evidence type="ECO:0000256" key="11">
    <source>
        <dbReference type="SAM" id="MobiDB-lite"/>
    </source>
</evidence>
<accession>A0A504Z3E2</accession>
<feature type="compositionally biased region" description="Low complexity" evidence="11">
    <location>
        <begin position="176"/>
        <end position="187"/>
    </location>
</feature>
<comment type="caution">
    <text evidence="13">The sequence shown here is derived from an EMBL/GenBank/DDBJ whole genome shotgun (WGS) entry which is preliminary data.</text>
</comment>
<keyword evidence="7" id="KW-0862">Zinc</keyword>
<feature type="region of interest" description="Disordered" evidence="11">
    <location>
        <begin position="1"/>
        <end position="23"/>
    </location>
</feature>
<keyword evidence="9" id="KW-0539">Nucleus</keyword>
<dbReference type="Pfam" id="PF18366">
    <property type="entry name" value="zf_ZIC"/>
    <property type="match status" value="1"/>
</dbReference>
<evidence type="ECO:0000256" key="2">
    <source>
        <dbReference type="ARBA" id="ARBA00010831"/>
    </source>
</evidence>
<evidence type="ECO:0000256" key="9">
    <source>
        <dbReference type="ARBA" id="ARBA00023242"/>
    </source>
</evidence>
<name>A0A504Z3E2_FASGI</name>
<dbReference type="FunFam" id="3.30.160.60:FF:000041">
    <property type="entry name" value="Zinc finger protein ZIC 1"/>
    <property type="match status" value="1"/>
</dbReference>
<dbReference type="Pfam" id="PF00096">
    <property type="entry name" value="zf-C2H2"/>
    <property type="match status" value="2"/>
</dbReference>
<dbReference type="InterPro" id="IPR056436">
    <property type="entry name" value="Znf-C2H2_ZIC1-5/GLI1-3-like"/>
</dbReference>
<keyword evidence="14" id="KW-1185">Reference proteome</keyword>